<evidence type="ECO:0000313" key="6">
    <source>
        <dbReference type="EMBL" id="GFJ95998.1"/>
    </source>
</evidence>
<gene>
    <name evidence="6" type="primary">dapA-1</name>
    <name evidence="6" type="ORF">Prum_096400</name>
</gene>
<dbReference type="GO" id="GO:0008840">
    <property type="term" value="F:4-hydroxy-tetrahydrodipicolinate synthase activity"/>
    <property type="evidence" value="ECO:0007669"/>
    <property type="project" value="TreeGrafter"/>
</dbReference>
<evidence type="ECO:0000256" key="2">
    <source>
        <dbReference type="ARBA" id="ARBA00023239"/>
    </source>
</evidence>
<feature type="binding site" evidence="5">
    <location>
        <position position="218"/>
    </location>
    <ligand>
        <name>pyruvate</name>
        <dbReference type="ChEBI" id="CHEBI:15361"/>
    </ligand>
</feature>
<dbReference type="PANTHER" id="PTHR12128:SF66">
    <property type="entry name" value="4-HYDROXY-2-OXOGLUTARATE ALDOLASE, MITOCHONDRIAL"/>
    <property type="match status" value="1"/>
</dbReference>
<protein>
    <submittedName>
        <fullName evidence="6">4-hydroxy-tetrahydrodipicolinate synthase</fullName>
    </submittedName>
</protein>
<comment type="caution">
    <text evidence="6">The sequence shown here is derived from an EMBL/GenBank/DDBJ whole genome shotgun (WGS) entry which is preliminary data.</text>
</comment>
<dbReference type="Pfam" id="PF00701">
    <property type="entry name" value="DHDPS"/>
    <property type="match status" value="1"/>
</dbReference>
<dbReference type="RefSeq" id="WP_173085437.1">
    <property type="nucleotide sequence ID" value="NZ_BAABJB010000050.1"/>
</dbReference>
<sequence>MPTADPHAGHPVAGVTIPLVTALDAHGRPDAAAVQPLLAHLAAAGITTLMLAGTNGEGPALSANAVRAYAEDVSARWRELAGAPARITVTVAGAGTRETLDRVAALADVDLDAVVALAPFYFRHTQPELYAHFRAVVACGRPVVVYNSPLYTGNALTVDTVGRLLDEPGVIGLKDSSADDELLAKLCDLARDRDDVHVAQGVEWRMASALHAGATGVVPGVAMLAPALCLDLFRLGLRGEHAAAAERQRDVDRLRALFGVRPGASGVVAMKTALHLLGLCPPHAVPPFLPYSDDELAALRAVLAETLGEAHDLVPHQ</sequence>
<dbReference type="Proteomes" id="UP000482960">
    <property type="component" value="Unassembled WGS sequence"/>
</dbReference>
<feature type="active site" description="Proton donor/acceptor" evidence="4">
    <location>
        <position position="146"/>
    </location>
</feature>
<dbReference type="SUPFAM" id="SSF51569">
    <property type="entry name" value="Aldolase"/>
    <property type="match status" value="1"/>
</dbReference>
<proteinExistence type="inferred from homology"/>
<feature type="active site" description="Schiff-base intermediate with substrate" evidence="4">
    <location>
        <position position="174"/>
    </location>
</feature>
<dbReference type="PANTHER" id="PTHR12128">
    <property type="entry name" value="DIHYDRODIPICOLINATE SYNTHASE"/>
    <property type="match status" value="1"/>
</dbReference>
<comment type="similarity">
    <text evidence="1 3">Belongs to the DapA family.</text>
</comment>
<dbReference type="InterPro" id="IPR002220">
    <property type="entry name" value="DapA-like"/>
</dbReference>
<name>A0A6V8LMB1_9ACTN</name>
<evidence type="ECO:0000256" key="5">
    <source>
        <dbReference type="PIRSR" id="PIRSR001365-2"/>
    </source>
</evidence>
<dbReference type="SMART" id="SM01130">
    <property type="entry name" value="DHDPS"/>
    <property type="match status" value="1"/>
</dbReference>
<keyword evidence="2 3" id="KW-0456">Lyase</keyword>
<evidence type="ECO:0000256" key="3">
    <source>
        <dbReference type="PIRNR" id="PIRNR001365"/>
    </source>
</evidence>
<dbReference type="CDD" id="cd00408">
    <property type="entry name" value="DHDPS-like"/>
    <property type="match status" value="1"/>
</dbReference>
<dbReference type="InterPro" id="IPR013785">
    <property type="entry name" value="Aldolase_TIM"/>
</dbReference>
<dbReference type="Gene3D" id="3.20.20.70">
    <property type="entry name" value="Aldolase class I"/>
    <property type="match status" value="1"/>
</dbReference>
<dbReference type="PIRSF" id="PIRSF001365">
    <property type="entry name" value="DHDPS"/>
    <property type="match status" value="1"/>
</dbReference>
<evidence type="ECO:0000256" key="1">
    <source>
        <dbReference type="ARBA" id="ARBA00007592"/>
    </source>
</evidence>
<reference evidence="6 7" key="1">
    <citation type="submission" date="2020-03" db="EMBL/GenBank/DDBJ databases">
        <title>Whole genome shotgun sequence of Phytohabitans rumicis NBRC 108638.</title>
        <authorList>
            <person name="Komaki H."/>
            <person name="Tamura T."/>
        </authorList>
    </citation>
    <scope>NUCLEOTIDE SEQUENCE [LARGE SCALE GENOMIC DNA]</scope>
    <source>
        <strain evidence="6 7">NBRC 108638</strain>
    </source>
</reference>
<organism evidence="6 7">
    <name type="scientific">Phytohabitans rumicis</name>
    <dbReference type="NCBI Taxonomy" id="1076125"/>
    <lineage>
        <taxon>Bacteria</taxon>
        <taxon>Bacillati</taxon>
        <taxon>Actinomycetota</taxon>
        <taxon>Actinomycetes</taxon>
        <taxon>Micromonosporales</taxon>
        <taxon>Micromonosporaceae</taxon>
    </lineage>
</organism>
<dbReference type="AlphaFoldDB" id="A0A6V8LMB1"/>
<dbReference type="PRINTS" id="PR00146">
    <property type="entry name" value="DHPICSNTHASE"/>
</dbReference>
<dbReference type="EMBL" id="BLPG01000002">
    <property type="protein sequence ID" value="GFJ95998.1"/>
    <property type="molecule type" value="Genomic_DNA"/>
</dbReference>
<keyword evidence="7" id="KW-1185">Reference proteome</keyword>
<evidence type="ECO:0000313" key="7">
    <source>
        <dbReference type="Proteomes" id="UP000482960"/>
    </source>
</evidence>
<evidence type="ECO:0000256" key="4">
    <source>
        <dbReference type="PIRSR" id="PIRSR001365-1"/>
    </source>
</evidence>
<reference evidence="6 7" key="2">
    <citation type="submission" date="2020-03" db="EMBL/GenBank/DDBJ databases">
        <authorList>
            <person name="Ichikawa N."/>
            <person name="Kimura A."/>
            <person name="Kitahashi Y."/>
            <person name="Uohara A."/>
        </authorList>
    </citation>
    <scope>NUCLEOTIDE SEQUENCE [LARGE SCALE GENOMIC DNA]</scope>
    <source>
        <strain evidence="6 7">NBRC 108638</strain>
    </source>
</reference>
<accession>A0A6V8LMB1</accession>